<feature type="transmembrane region" description="Helical" evidence="1">
    <location>
        <begin position="150"/>
        <end position="166"/>
    </location>
</feature>
<keyword evidence="3" id="KW-1185">Reference proteome</keyword>
<evidence type="ECO:0000256" key="1">
    <source>
        <dbReference type="SAM" id="Phobius"/>
    </source>
</evidence>
<keyword evidence="1" id="KW-0812">Transmembrane</keyword>
<keyword evidence="1" id="KW-1133">Transmembrane helix</keyword>
<dbReference type="Proteomes" id="UP000198817">
    <property type="component" value="Unassembled WGS sequence"/>
</dbReference>
<evidence type="ECO:0000313" key="2">
    <source>
        <dbReference type="EMBL" id="SFU58690.1"/>
    </source>
</evidence>
<feature type="transmembrane region" description="Helical" evidence="1">
    <location>
        <begin position="240"/>
        <end position="259"/>
    </location>
</feature>
<evidence type="ECO:0000313" key="3">
    <source>
        <dbReference type="Proteomes" id="UP000198817"/>
    </source>
</evidence>
<feature type="transmembrane region" description="Helical" evidence="1">
    <location>
        <begin position="178"/>
        <end position="199"/>
    </location>
</feature>
<sequence length="272" mass="30981">MDMNNSVRTITSLAEFLPHYLDVKGIVIMLAASAAVGIFFVSVLTAVGKRKRISAGDDWNLTVMSREEFQRYEVRSLVERYYELMFSGMVFLLFTSLYFLMTYFGVGGQLWAKYSSYILLLLIIIAVLLNAWLDHALIPLETLREGEREALHMTAILYMLLIFAYIKFGYKNDNYDSIIQYFILLLIGRFVGFDTTITAMKKTFHNLVSSLPLLAMALASTTVMALVGFSTGYLVTPNGVVFNLFIAQLYLLVIMSIVYKVRSNYWKQGETL</sequence>
<dbReference type="OrthoDB" id="2029543at2"/>
<name>A0A1I7HD89_9FIRM</name>
<proteinExistence type="predicted"/>
<dbReference type="EMBL" id="FPBT01000015">
    <property type="protein sequence ID" value="SFU58690.1"/>
    <property type="molecule type" value="Genomic_DNA"/>
</dbReference>
<organism evidence="2 3">
    <name type="scientific">Eubacterium pyruvativorans</name>
    <dbReference type="NCBI Taxonomy" id="155865"/>
    <lineage>
        <taxon>Bacteria</taxon>
        <taxon>Bacillati</taxon>
        <taxon>Bacillota</taxon>
        <taxon>Clostridia</taxon>
        <taxon>Eubacteriales</taxon>
        <taxon>Eubacteriaceae</taxon>
        <taxon>Eubacterium</taxon>
    </lineage>
</organism>
<keyword evidence="1" id="KW-0472">Membrane</keyword>
<feature type="transmembrane region" description="Helical" evidence="1">
    <location>
        <begin position="211"/>
        <end position="234"/>
    </location>
</feature>
<dbReference type="RefSeq" id="WP_090471444.1">
    <property type="nucleotide sequence ID" value="NZ_CACZKG010000023.1"/>
</dbReference>
<protein>
    <submittedName>
        <fullName evidence="2">Uncharacterized protein</fullName>
    </submittedName>
</protein>
<accession>A0A1I7HD89</accession>
<dbReference type="STRING" id="155865.SAMN05216515_11637"/>
<dbReference type="AlphaFoldDB" id="A0A1I7HD89"/>
<feature type="transmembrane region" description="Helical" evidence="1">
    <location>
        <begin position="117"/>
        <end position="138"/>
    </location>
</feature>
<reference evidence="2 3" key="1">
    <citation type="submission" date="2016-10" db="EMBL/GenBank/DDBJ databases">
        <authorList>
            <person name="de Groot N.N."/>
        </authorList>
    </citation>
    <scope>NUCLEOTIDE SEQUENCE [LARGE SCALE GENOMIC DNA]</scope>
    <source>
        <strain evidence="2 3">KHGC13</strain>
    </source>
</reference>
<gene>
    <name evidence="2" type="ORF">SAMN05216508_11536</name>
</gene>
<feature type="transmembrane region" description="Helical" evidence="1">
    <location>
        <begin position="81"/>
        <end position="105"/>
    </location>
</feature>
<feature type="transmembrane region" description="Helical" evidence="1">
    <location>
        <begin position="26"/>
        <end position="47"/>
    </location>
</feature>